<evidence type="ECO:0000259" key="3">
    <source>
        <dbReference type="Pfam" id="PF10593"/>
    </source>
</evidence>
<dbReference type="Proteomes" id="UP001589894">
    <property type="component" value="Unassembled WGS sequence"/>
</dbReference>
<feature type="region of interest" description="Disordered" evidence="1">
    <location>
        <begin position="1330"/>
        <end position="1353"/>
    </location>
</feature>
<dbReference type="RefSeq" id="WP_377343721.1">
    <property type="nucleotide sequence ID" value="NZ_JBHLUE010000034.1"/>
</dbReference>
<feature type="transmembrane region" description="Helical" evidence="2">
    <location>
        <begin position="34"/>
        <end position="55"/>
    </location>
</feature>
<keyword evidence="5" id="KW-1185">Reference proteome</keyword>
<dbReference type="Pfam" id="PF08238">
    <property type="entry name" value="Sel1"/>
    <property type="match status" value="3"/>
</dbReference>
<dbReference type="InterPro" id="IPR011990">
    <property type="entry name" value="TPR-like_helical_dom_sf"/>
</dbReference>
<proteinExistence type="predicted"/>
<dbReference type="Pfam" id="PF13432">
    <property type="entry name" value="TPR_16"/>
    <property type="match status" value="1"/>
</dbReference>
<keyword evidence="2" id="KW-0812">Transmembrane</keyword>
<dbReference type="InterPro" id="IPR050767">
    <property type="entry name" value="Sel1_AlgK"/>
</dbReference>
<protein>
    <submittedName>
        <fullName evidence="4">Z1 domain-containing protein</fullName>
    </submittedName>
</protein>
<reference evidence="4 5" key="1">
    <citation type="submission" date="2024-09" db="EMBL/GenBank/DDBJ databases">
        <authorList>
            <person name="Sun Q."/>
            <person name="Mori K."/>
        </authorList>
    </citation>
    <scope>NUCLEOTIDE SEQUENCE [LARGE SCALE GENOMIC DNA]</scope>
    <source>
        <strain evidence="4 5">TBRC 2205</strain>
    </source>
</reference>
<keyword evidence="2" id="KW-1133">Transmembrane helix</keyword>
<sequence length="1353" mass="148048">MRWWLTGIAACGFLLLVFFLTRQGRSQADEWMSILGGLAGVAGTSVLLGQLVLQARGRPQRQARREVLRRCALHLSEGDLPRVRDVRPAQLGVKAAIGSTGPTARNTLPYLEREADKELDWLVAGGGVVLVYGRAAVGKTRTAFEAINRLRPEHGLLVPESGRALRELVDSGEELRNVVVWLDDLERYLTPQGLDRSVLERVSPPGRSDVVVLATIRGEELDRLHRRPAGPGSVPAAEEFWTGVGVLERIPEDRRVRIDQYLSLVEQRNARRSDDDRIVAAAGADAGFAEYLAAGPQLMQRWTAEGNRLADLGQALISAAVDCRRAGWSQLIPEDLLTVLFRHYLTPALRERGDLPPTAAGLGWASEPLLGASSCLWPGAGDGYQVADYLVDRTDHGEGRLAKAAVPRIVWGALLGRARSENRFLIGTAAYTRGEHDVAEAAMRPLADAGDPLAMFNLAVLISRRTAWDEARDWYRRAADAGHIAAMVNLGMMLRESGEDVEAAQWYRRAADHGHVAAMTNLGVLRKIGGDHTGAAYWYRQAVAAGDTDAMYNLGLLMEEREELGYARLWYQRAAEQGHLLAAGQLHDLAEPETEPAAEPETGSAEPVPEMVTFDDDDDGSPAPAPVDPGPAWRQCRNHLIVDAGFPHATVSAVEAQSAELIRRMPPAESARPFRGLVVGHVGAGMSAWLIATVAMALDRGYRLVIVLTGPLNGQERQARHRIERALGVTDGSGSLRILVLKKNGAVLRRLLAEIDSARISGWPALVIDDASDEATVSAMPRRDWEHTARVEGSLAILLHRLLTQQLPQAAYVAFGKTLFTNALVDPAHPAGLFPRDLVMCLPTPDGYVGPDILRDLDPESLTCADPTVVSERPAHVRLFDGDERDESLRAALDLWVLTGAVRRYRERSGSGPAGDHVLLVHGPRRIDERWLLAERIEVLWREDDGDRGRRLRHRYETDILPVSRSIAPELPMPPDFEGLQADLAAAFRLIGEQPAQANLRTHHEQAGRASGWSVVVLSGASRGTAPSGTVITHMWYTSASLDRLSQAGQSLGFRAAYRDLIRFVTTPALHHPLLAAFRAESAARHGLATFGPLPPRRLPQALVALRPDIRVQCRDRDWNAYLIELRSPGRPIEPVAYPVDGMVIRRNLRAWEPVLRTPRTKHHFRTGIRTGEFSALVSVVDHRTLMSVLGGLTWLAEDAFRPHLTWLRSLTERQLARWVIVFPERARADSARTILGSGPFTISVRRRTDRGPFRVISTPLHREVARRITGLSSRVADDVADRLSGPATGCLLVYAVAEAAPDGATGGPADEKATTLAFHMVTPMSTAPTDGALSAWSVRSPDDPSAVTTDGA</sequence>
<gene>
    <name evidence="4" type="ORF">ACFFHU_29415</name>
</gene>
<dbReference type="SUPFAM" id="SSF81901">
    <property type="entry name" value="HCP-like"/>
    <property type="match status" value="1"/>
</dbReference>
<dbReference type="PANTHER" id="PTHR11102:SF160">
    <property type="entry name" value="ERAD-ASSOCIATED E3 UBIQUITIN-PROTEIN LIGASE COMPONENT HRD3"/>
    <property type="match status" value="1"/>
</dbReference>
<organism evidence="4 5">
    <name type="scientific">Plantactinospora siamensis</name>
    <dbReference type="NCBI Taxonomy" id="555372"/>
    <lineage>
        <taxon>Bacteria</taxon>
        <taxon>Bacillati</taxon>
        <taxon>Actinomycetota</taxon>
        <taxon>Actinomycetes</taxon>
        <taxon>Micromonosporales</taxon>
        <taxon>Micromonosporaceae</taxon>
        <taxon>Plantactinospora</taxon>
    </lineage>
</organism>
<dbReference type="InterPro" id="IPR006597">
    <property type="entry name" value="Sel1-like"/>
</dbReference>
<keyword evidence="2" id="KW-0472">Membrane</keyword>
<feature type="domain" description="Putative endonuclease Z1" evidence="3">
    <location>
        <begin position="888"/>
        <end position="1072"/>
    </location>
</feature>
<dbReference type="SMART" id="SM00671">
    <property type="entry name" value="SEL1"/>
    <property type="match status" value="4"/>
</dbReference>
<evidence type="ECO:0000256" key="1">
    <source>
        <dbReference type="SAM" id="MobiDB-lite"/>
    </source>
</evidence>
<dbReference type="PANTHER" id="PTHR11102">
    <property type="entry name" value="SEL-1-LIKE PROTEIN"/>
    <property type="match status" value="1"/>
</dbReference>
<evidence type="ECO:0000256" key="2">
    <source>
        <dbReference type="SAM" id="Phobius"/>
    </source>
</evidence>
<name>A0ABV6P5C9_9ACTN</name>
<dbReference type="InterPro" id="IPR018310">
    <property type="entry name" value="Put_endonuclease_Z1-dom"/>
</dbReference>
<dbReference type="Pfam" id="PF10593">
    <property type="entry name" value="Z1"/>
    <property type="match status" value="1"/>
</dbReference>
<evidence type="ECO:0000313" key="5">
    <source>
        <dbReference type="Proteomes" id="UP001589894"/>
    </source>
</evidence>
<evidence type="ECO:0000313" key="4">
    <source>
        <dbReference type="EMBL" id="MFC0568246.1"/>
    </source>
</evidence>
<accession>A0ABV6P5C9</accession>
<dbReference type="EMBL" id="JBHLUE010000034">
    <property type="protein sequence ID" value="MFC0568246.1"/>
    <property type="molecule type" value="Genomic_DNA"/>
</dbReference>
<dbReference type="Gene3D" id="1.25.40.10">
    <property type="entry name" value="Tetratricopeptide repeat domain"/>
    <property type="match status" value="1"/>
</dbReference>
<feature type="region of interest" description="Disordered" evidence="1">
    <location>
        <begin position="591"/>
        <end position="632"/>
    </location>
</feature>
<comment type="caution">
    <text evidence="4">The sequence shown here is derived from an EMBL/GenBank/DDBJ whole genome shotgun (WGS) entry which is preliminary data.</text>
</comment>